<dbReference type="Proteomes" id="UP001187471">
    <property type="component" value="Unassembled WGS sequence"/>
</dbReference>
<dbReference type="PANTHER" id="PTHR34375">
    <property type="entry name" value="GATA ZINC FINGER PROTEIN-RELATED"/>
    <property type="match status" value="1"/>
</dbReference>
<evidence type="ECO:0000313" key="3">
    <source>
        <dbReference type="Proteomes" id="UP001187471"/>
    </source>
</evidence>
<protein>
    <recommendedName>
        <fullName evidence="4">Condensation domain-containing protein</fullName>
    </recommendedName>
</protein>
<name>A0AA88RNI9_9ASTE</name>
<evidence type="ECO:0000256" key="1">
    <source>
        <dbReference type="SAM" id="MobiDB-lite"/>
    </source>
</evidence>
<evidence type="ECO:0008006" key="4">
    <source>
        <dbReference type="Google" id="ProtNLM"/>
    </source>
</evidence>
<dbReference type="EMBL" id="JAVXUO010001104">
    <property type="protein sequence ID" value="KAK2985985.1"/>
    <property type="molecule type" value="Genomic_DNA"/>
</dbReference>
<dbReference type="Gene3D" id="3.30.559.10">
    <property type="entry name" value="Chloramphenicol acetyltransferase-like domain"/>
    <property type="match status" value="1"/>
</dbReference>
<dbReference type="SUPFAM" id="SSF52777">
    <property type="entry name" value="CoA-dependent acyltransferases"/>
    <property type="match status" value="2"/>
</dbReference>
<dbReference type="AlphaFoldDB" id="A0AA88RNI9"/>
<proteinExistence type="predicted"/>
<feature type="region of interest" description="Disordered" evidence="1">
    <location>
        <begin position="1"/>
        <end position="21"/>
    </location>
</feature>
<dbReference type="InterPro" id="IPR023213">
    <property type="entry name" value="CAT-like_dom_sf"/>
</dbReference>
<evidence type="ECO:0000313" key="2">
    <source>
        <dbReference type="EMBL" id="KAK2985985.1"/>
    </source>
</evidence>
<reference evidence="2" key="1">
    <citation type="submission" date="2022-12" db="EMBL/GenBank/DDBJ databases">
        <title>Draft genome assemblies for two species of Escallonia (Escalloniales).</title>
        <authorList>
            <person name="Chanderbali A."/>
            <person name="Dervinis C."/>
            <person name="Anghel I."/>
            <person name="Soltis D."/>
            <person name="Soltis P."/>
            <person name="Zapata F."/>
        </authorList>
    </citation>
    <scope>NUCLEOTIDE SEQUENCE</scope>
    <source>
        <strain evidence="2">UCBG92.1500</strain>
        <tissue evidence="2">Leaf</tissue>
    </source>
</reference>
<sequence length="518" mass="56616">MSDPQPVEPKSRPVGGTENSWCRSVPAGTGTTVLALHLSKPPDTPLLQTALHRLLTSHPILRSTLHLDPTTATFSFATPPAPHLQIQPFDLHSTARILQSPTVDTLSPFHLILEHEMNLNPWSDSDGPTSGVDLFFASVYEVSADTWAVVLRVHTAACDRTAAVALLRELLELMVEGGGAEGESNGEAEVSLGIEDYIPSGKADKRFWARGADMLGYSLNSFRLANLSFEVAGFPRKSEVVRFELNADETDRIVSTFDTIHGASALFTGTWVGSTDELVDLHVYVSEQDSRMDRTEQDSRRAERTELGCKSRGIKLCALVAAAGLLAARSSKCLPYGQWEKYAVATLIDCRSVLDPILTGHHQGFYHSALVNSHDLKGGEELWELAKRIYTSFANAKDNNKHFSDMADLNFLMCKAIDNPGLTPSSSLRTSLISVFEDPVIDDSNKSHEGVGVEDYVGCASVHGVGPSIAVFDTIRDGELDCACVYPSPLHSREQMQDIVADMKRFLVDGGNYLENDR</sequence>
<organism evidence="2 3">
    <name type="scientific">Escallonia rubra</name>
    <dbReference type="NCBI Taxonomy" id="112253"/>
    <lineage>
        <taxon>Eukaryota</taxon>
        <taxon>Viridiplantae</taxon>
        <taxon>Streptophyta</taxon>
        <taxon>Embryophyta</taxon>
        <taxon>Tracheophyta</taxon>
        <taxon>Spermatophyta</taxon>
        <taxon>Magnoliopsida</taxon>
        <taxon>eudicotyledons</taxon>
        <taxon>Gunneridae</taxon>
        <taxon>Pentapetalae</taxon>
        <taxon>asterids</taxon>
        <taxon>campanulids</taxon>
        <taxon>Escalloniales</taxon>
        <taxon>Escalloniaceae</taxon>
        <taxon>Escallonia</taxon>
    </lineage>
</organism>
<accession>A0AA88RNI9</accession>
<keyword evidence="3" id="KW-1185">Reference proteome</keyword>
<dbReference type="PANTHER" id="PTHR34375:SF2">
    <property type="entry name" value="GATA ZINC FINGER PROTEIN"/>
    <property type="match status" value="1"/>
</dbReference>
<gene>
    <name evidence="2" type="ORF">RJ640_026457</name>
</gene>
<comment type="caution">
    <text evidence="2">The sequence shown here is derived from an EMBL/GenBank/DDBJ whole genome shotgun (WGS) entry which is preliminary data.</text>
</comment>